<accession>A0A494Y9I4</accession>
<keyword evidence="10" id="KW-0998">Cell outer membrane</keyword>
<keyword evidence="5" id="KW-0812">Transmembrane</keyword>
<evidence type="ECO:0000256" key="10">
    <source>
        <dbReference type="ARBA" id="ARBA00023237"/>
    </source>
</evidence>
<evidence type="ECO:0000256" key="8">
    <source>
        <dbReference type="ARBA" id="ARBA00023114"/>
    </source>
</evidence>
<dbReference type="InterPro" id="IPR023614">
    <property type="entry name" value="Porin_dom_sf"/>
</dbReference>
<dbReference type="GO" id="GO:0009279">
    <property type="term" value="C:cell outer membrane"/>
    <property type="evidence" value="ECO:0007669"/>
    <property type="project" value="UniProtKB-SubCell"/>
</dbReference>
<dbReference type="InterPro" id="IPR002299">
    <property type="entry name" value="Porin_Neis"/>
</dbReference>
<keyword evidence="3" id="KW-0813">Transport</keyword>
<reference evidence="12 13" key="1">
    <citation type="submission" date="2018-10" db="EMBL/GenBank/DDBJ databases">
        <title>Robbsia sp. DHC34, isolated from soil.</title>
        <authorList>
            <person name="Gao Z.-H."/>
            <person name="Qiu L.-H."/>
        </authorList>
    </citation>
    <scope>NUCLEOTIDE SEQUENCE [LARGE SCALE GENOMIC DNA]</scope>
    <source>
        <strain evidence="12 13">DHC34</strain>
    </source>
</reference>
<dbReference type="GO" id="GO:0015288">
    <property type="term" value="F:porin activity"/>
    <property type="evidence" value="ECO:0007669"/>
    <property type="project" value="UniProtKB-KW"/>
</dbReference>
<dbReference type="Pfam" id="PF13609">
    <property type="entry name" value="Porin_4"/>
    <property type="match status" value="1"/>
</dbReference>
<keyword evidence="6" id="KW-0732">Signal</keyword>
<protein>
    <submittedName>
        <fullName evidence="12">Porin</fullName>
    </submittedName>
</protein>
<comment type="subunit">
    <text evidence="2">Homotrimer.</text>
</comment>
<keyword evidence="7" id="KW-0406">Ion transport</keyword>
<dbReference type="RefSeq" id="WP_121084042.1">
    <property type="nucleotide sequence ID" value="NZ_RBZU01000001.1"/>
</dbReference>
<evidence type="ECO:0000256" key="6">
    <source>
        <dbReference type="ARBA" id="ARBA00022729"/>
    </source>
</evidence>
<evidence type="ECO:0000256" key="3">
    <source>
        <dbReference type="ARBA" id="ARBA00022448"/>
    </source>
</evidence>
<keyword evidence="4" id="KW-1134">Transmembrane beta strand</keyword>
<name>A0A494Y9I4_9BURK</name>
<dbReference type="EMBL" id="RBZU01000001">
    <property type="protein sequence ID" value="RKP59294.1"/>
    <property type="molecule type" value="Genomic_DNA"/>
</dbReference>
<dbReference type="PANTHER" id="PTHR34501:SF9">
    <property type="entry name" value="MAJOR OUTER MEMBRANE PROTEIN P.IA"/>
    <property type="match status" value="1"/>
</dbReference>
<dbReference type="AlphaFoldDB" id="A0A494Y9I4"/>
<proteinExistence type="predicted"/>
<keyword evidence="8" id="KW-0626">Porin</keyword>
<evidence type="ECO:0000256" key="4">
    <source>
        <dbReference type="ARBA" id="ARBA00022452"/>
    </source>
</evidence>
<dbReference type="InterPro" id="IPR050298">
    <property type="entry name" value="Gram-neg_bact_OMP"/>
</dbReference>
<dbReference type="GO" id="GO:0006811">
    <property type="term" value="P:monoatomic ion transport"/>
    <property type="evidence" value="ECO:0007669"/>
    <property type="project" value="UniProtKB-KW"/>
</dbReference>
<evidence type="ECO:0000256" key="7">
    <source>
        <dbReference type="ARBA" id="ARBA00023065"/>
    </source>
</evidence>
<evidence type="ECO:0000256" key="9">
    <source>
        <dbReference type="ARBA" id="ARBA00023136"/>
    </source>
</evidence>
<evidence type="ECO:0000256" key="1">
    <source>
        <dbReference type="ARBA" id="ARBA00004571"/>
    </source>
</evidence>
<sequence>MAGLAVTAVAAPAFAQNSVTLYGIADNGFMYQSSASTLGSNSGGQSKFQIASGLWTPSRWGLKGSEDLGGGLKTIFQLENGFSIDSGAASQGGLEFGRIAIVGLSSDTYGTVTAGRNYTPYLLLLAPYGPSKWLSMHPGDVDGLDFTFHINNQLMYISPKIAGFTFGASYALGGVAGSLNQGSTWSTALQYDNGPFGIGVGFFRVNNSTPGGGVYGTASTAYSAGQASLSALTNGYQTAQAQQRFAITSGYKFSDALDLEVSYSNVQYIPGINSSYRNTATFNTGGILVHYKPTVAWDLEAGYAYTRATKANGISDEAQYNQFNLTESYALSKATSVYAFEAYQRASGQTLGTNGAGDVISATASIGDYFQSSPSSSQSQVGLIVGVIHRF</sequence>
<organism evidence="12 13">
    <name type="scientific">Pararobbsia silviterrae</name>
    <dbReference type="NCBI Taxonomy" id="1792498"/>
    <lineage>
        <taxon>Bacteria</taxon>
        <taxon>Pseudomonadati</taxon>
        <taxon>Pseudomonadota</taxon>
        <taxon>Betaproteobacteria</taxon>
        <taxon>Burkholderiales</taxon>
        <taxon>Burkholderiaceae</taxon>
        <taxon>Pararobbsia</taxon>
    </lineage>
</organism>
<dbReference type="PRINTS" id="PR00184">
    <property type="entry name" value="NEISSPPORIN"/>
</dbReference>
<evidence type="ECO:0000259" key="11">
    <source>
        <dbReference type="Pfam" id="PF13609"/>
    </source>
</evidence>
<comment type="subcellular location">
    <subcellularLocation>
        <location evidence="1">Cell outer membrane</location>
        <topology evidence="1">Multi-pass membrane protein</topology>
    </subcellularLocation>
</comment>
<dbReference type="SUPFAM" id="SSF56935">
    <property type="entry name" value="Porins"/>
    <property type="match status" value="1"/>
</dbReference>
<feature type="domain" description="Porin" evidence="11">
    <location>
        <begin position="4"/>
        <end position="348"/>
    </location>
</feature>
<evidence type="ECO:0000313" key="12">
    <source>
        <dbReference type="EMBL" id="RKP59294.1"/>
    </source>
</evidence>
<gene>
    <name evidence="12" type="ORF">D7S86_05270</name>
</gene>
<evidence type="ECO:0000256" key="5">
    <source>
        <dbReference type="ARBA" id="ARBA00022692"/>
    </source>
</evidence>
<dbReference type="InterPro" id="IPR033900">
    <property type="entry name" value="Gram_neg_porin_domain"/>
</dbReference>
<dbReference type="PANTHER" id="PTHR34501">
    <property type="entry name" value="PROTEIN YDDL-RELATED"/>
    <property type="match status" value="1"/>
</dbReference>
<dbReference type="Gene3D" id="2.40.160.10">
    <property type="entry name" value="Porin"/>
    <property type="match status" value="1"/>
</dbReference>
<evidence type="ECO:0000313" key="13">
    <source>
        <dbReference type="Proteomes" id="UP000270342"/>
    </source>
</evidence>
<comment type="caution">
    <text evidence="12">The sequence shown here is derived from an EMBL/GenBank/DDBJ whole genome shotgun (WGS) entry which is preliminary data.</text>
</comment>
<keyword evidence="13" id="KW-1185">Reference proteome</keyword>
<dbReference type="OrthoDB" id="8982743at2"/>
<keyword evidence="9" id="KW-0472">Membrane</keyword>
<dbReference type="Proteomes" id="UP000270342">
    <property type="component" value="Unassembled WGS sequence"/>
</dbReference>
<dbReference type="GO" id="GO:0046930">
    <property type="term" value="C:pore complex"/>
    <property type="evidence" value="ECO:0007669"/>
    <property type="project" value="UniProtKB-KW"/>
</dbReference>
<dbReference type="CDD" id="cd00342">
    <property type="entry name" value="gram_neg_porins"/>
    <property type="match status" value="1"/>
</dbReference>
<evidence type="ECO:0000256" key="2">
    <source>
        <dbReference type="ARBA" id="ARBA00011233"/>
    </source>
</evidence>